<organism evidence="1 2">
    <name type="scientific">Hymenobacter volaticus</name>
    <dbReference type="NCBI Taxonomy" id="2932254"/>
    <lineage>
        <taxon>Bacteria</taxon>
        <taxon>Pseudomonadati</taxon>
        <taxon>Bacteroidota</taxon>
        <taxon>Cytophagia</taxon>
        <taxon>Cytophagales</taxon>
        <taxon>Hymenobacteraceae</taxon>
        <taxon>Hymenobacter</taxon>
    </lineage>
</organism>
<gene>
    <name evidence="1" type="ORF">MUN86_11875</name>
</gene>
<name>A0ABY4G0G7_9BACT</name>
<dbReference type="RefSeq" id="WP_245117989.1">
    <property type="nucleotide sequence ID" value="NZ_CP095061.1"/>
</dbReference>
<reference evidence="1" key="1">
    <citation type="submission" date="2022-04" db="EMBL/GenBank/DDBJ databases">
        <title>Hymenobacter sp. isolated from the air.</title>
        <authorList>
            <person name="Won M."/>
            <person name="Lee C.-M."/>
            <person name="Woen H.-Y."/>
            <person name="Kwon S.-W."/>
        </authorList>
    </citation>
    <scope>NUCLEOTIDE SEQUENCE</scope>
    <source>
        <strain evidence="1">5420S-77</strain>
    </source>
</reference>
<accession>A0ABY4G0G7</accession>
<evidence type="ECO:0008006" key="3">
    <source>
        <dbReference type="Google" id="ProtNLM"/>
    </source>
</evidence>
<dbReference type="Proteomes" id="UP000830401">
    <property type="component" value="Chromosome"/>
</dbReference>
<proteinExistence type="predicted"/>
<evidence type="ECO:0000313" key="2">
    <source>
        <dbReference type="Proteomes" id="UP000830401"/>
    </source>
</evidence>
<keyword evidence="2" id="KW-1185">Reference proteome</keyword>
<evidence type="ECO:0000313" key="1">
    <source>
        <dbReference type="EMBL" id="UOQ64297.1"/>
    </source>
</evidence>
<sequence length="133" mass="15125">MQTLFDIPGLTIAHDPINKWLHVTWRGEHNKESAIAGCAMILNKVRQTKSTAILNDSSQVRDGWSEAVQWIGQDFFQALADNSIQAIAWVSPLDWPVRIDIERVLSYTTRPLVDTFDEVESAYSWLRTITAPK</sequence>
<dbReference type="EMBL" id="CP095061">
    <property type="protein sequence ID" value="UOQ64297.1"/>
    <property type="molecule type" value="Genomic_DNA"/>
</dbReference>
<protein>
    <recommendedName>
        <fullName evidence="3">STAS/SEC14 domain-containing protein</fullName>
    </recommendedName>
</protein>